<feature type="compositionally biased region" description="Pro residues" evidence="1">
    <location>
        <begin position="1"/>
        <end position="17"/>
    </location>
</feature>
<evidence type="ECO:0000313" key="2">
    <source>
        <dbReference type="EMBL" id="ROT62164.1"/>
    </source>
</evidence>
<dbReference type="AlphaFoldDB" id="A0A423SDA7"/>
<feature type="compositionally biased region" description="Polar residues" evidence="1">
    <location>
        <begin position="70"/>
        <end position="88"/>
    </location>
</feature>
<feature type="region of interest" description="Disordered" evidence="1">
    <location>
        <begin position="69"/>
        <end position="88"/>
    </location>
</feature>
<feature type="compositionally biased region" description="Basic residues" evidence="1">
    <location>
        <begin position="23"/>
        <end position="36"/>
    </location>
</feature>
<organism evidence="2 3">
    <name type="scientific">Penaeus vannamei</name>
    <name type="common">Whiteleg shrimp</name>
    <name type="synonym">Litopenaeus vannamei</name>
    <dbReference type="NCBI Taxonomy" id="6689"/>
    <lineage>
        <taxon>Eukaryota</taxon>
        <taxon>Metazoa</taxon>
        <taxon>Ecdysozoa</taxon>
        <taxon>Arthropoda</taxon>
        <taxon>Crustacea</taxon>
        <taxon>Multicrustacea</taxon>
        <taxon>Malacostraca</taxon>
        <taxon>Eumalacostraca</taxon>
        <taxon>Eucarida</taxon>
        <taxon>Decapoda</taxon>
        <taxon>Dendrobranchiata</taxon>
        <taxon>Penaeoidea</taxon>
        <taxon>Penaeidae</taxon>
        <taxon>Penaeus</taxon>
    </lineage>
</organism>
<feature type="compositionally biased region" description="Basic and acidic residues" evidence="1">
    <location>
        <begin position="37"/>
        <end position="49"/>
    </location>
</feature>
<dbReference type="Proteomes" id="UP000283509">
    <property type="component" value="Unassembled WGS sequence"/>
</dbReference>
<sequence>MDSMPPPPPPLPLPISPPTDRSHAHHPGFTHARQLHARREREQSNRDNVGEVCFVQSPTPDLVVRLAGQPITTSDSRPSRRQPITTPGFSSRLAAANHDAGFVPARSSQSHNGALHPSPSSSLTPLTFLAVLPIIHPSPSLLPSPYLICANLEPVPSPSFPPYPSYLPSLSSFHPYPPSPPLPHPSLSLHPPYPPPPHPLPILHPLLSLHPLPILPSLPTSIPPILHPLPSSIPPHLSSILHYLHPSLCSILPYPQSSLSSFLPPYPPPPSPPSLSSIPPYPPPTPLQTTSLRFSYAVLSLCRFSPCAGSPTVAGLSLCPVLPLCVARFSPCAGSLPVPVLSCARFPPYAGSLLVPFSLCGSPYAAGLCRFSLCRFSIR</sequence>
<evidence type="ECO:0000256" key="1">
    <source>
        <dbReference type="SAM" id="MobiDB-lite"/>
    </source>
</evidence>
<gene>
    <name evidence="2" type="ORF">C7M84_020003</name>
</gene>
<evidence type="ECO:0000313" key="3">
    <source>
        <dbReference type="Proteomes" id="UP000283509"/>
    </source>
</evidence>
<protein>
    <submittedName>
        <fullName evidence="2">Uncharacterized protein</fullName>
    </submittedName>
</protein>
<comment type="caution">
    <text evidence="2">The sequence shown here is derived from an EMBL/GenBank/DDBJ whole genome shotgun (WGS) entry which is preliminary data.</text>
</comment>
<keyword evidence="3" id="KW-1185">Reference proteome</keyword>
<reference evidence="2 3" key="1">
    <citation type="submission" date="2018-04" db="EMBL/GenBank/DDBJ databases">
        <authorList>
            <person name="Zhang X."/>
            <person name="Yuan J."/>
            <person name="Li F."/>
            <person name="Xiang J."/>
        </authorList>
    </citation>
    <scope>NUCLEOTIDE SEQUENCE [LARGE SCALE GENOMIC DNA]</scope>
    <source>
        <tissue evidence="2">Muscle</tissue>
    </source>
</reference>
<name>A0A423SDA7_PENVA</name>
<accession>A0A423SDA7</accession>
<reference evidence="2 3" key="2">
    <citation type="submission" date="2019-01" db="EMBL/GenBank/DDBJ databases">
        <title>The decoding of complex shrimp genome reveals the adaptation for benthos swimmer, frequently molting mechanism and breeding impact on genome.</title>
        <authorList>
            <person name="Sun Y."/>
            <person name="Gao Y."/>
            <person name="Yu Y."/>
        </authorList>
    </citation>
    <scope>NUCLEOTIDE SEQUENCE [LARGE SCALE GENOMIC DNA]</scope>
    <source>
        <tissue evidence="2">Muscle</tissue>
    </source>
</reference>
<feature type="region of interest" description="Disordered" evidence="1">
    <location>
        <begin position="1"/>
        <end position="49"/>
    </location>
</feature>
<dbReference type="EMBL" id="QCYY01003797">
    <property type="protein sequence ID" value="ROT62164.1"/>
    <property type="molecule type" value="Genomic_DNA"/>
</dbReference>
<proteinExistence type="predicted"/>